<dbReference type="InterPro" id="IPR003741">
    <property type="entry name" value="LUD_dom"/>
</dbReference>
<dbReference type="InterPro" id="IPR009501">
    <property type="entry name" value="UCP020269"/>
</dbReference>
<dbReference type="InterPro" id="IPR037171">
    <property type="entry name" value="NagB/RpiA_transferase-like"/>
</dbReference>
<dbReference type="InterPro" id="IPR024185">
    <property type="entry name" value="FTHF_cligase-like_sf"/>
</dbReference>
<dbReference type="RefSeq" id="WP_213237927.1">
    <property type="nucleotide sequence ID" value="NZ_JAHBCL010000030.1"/>
</dbReference>
<evidence type="ECO:0000313" key="3">
    <source>
        <dbReference type="Proteomes" id="UP000746471"/>
    </source>
</evidence>
<gene>
    <name evidence="2" type="ORF">KHM83_15370</name>
</gene>
<dbReference type="Proteomes" id="UP000746471">
    <property type="component" value="Unassembled WGS sequence"/>
</dbReference>
<dbReference type="PIRSF" id="PIRSF020269">
    <property type="entry name" value="DUF1121"/>
    <property type="match status" value="1"/>
</dbReference>
<dbReference type="Gene3D" id="3.40.50.10420">
    <property type="entry name" value="NagB/RpiA/CoA transferase-like"/>
    <property type="match status" value="1"/>
</dbReference>
<proteinExistence type="predicted"/>
<sequence>MDANLQKTMSQKIERTLENLKKNQMNGYYVENVADLKALVKSMLNENDIVSVGGSRTLFEAGIIDILKSGSYQYLDRYQEGLSAAELQKLFRAVFFADVYVTSSNAVTEEGELYNVDGTGNRVAAMSFGPNKVIVIAGINKLVRDMDAAYQRNRQISAPANNNRLNKNTPCTIAGECKDCKSPGRICNMFVRTGFQSNKDRMHVIIVGESLGY</sequence>
<organism evidence="2 3">
    <name type="scientific">Fusibacter paucivorans</name>
    <dbReference type="NCBI Taxonomy" id="76009"/>
    <lineage>
        <taxon>Bacteria</taxon>
        <taxon>Bacillati</taxon>
        <taxon>Bacillota</taxon>
        <taxon>Clostridia</taxon>
        <taxon>Eubacteriales</taxon>
        <taxon>Eubacteriales Family XII. Incertae Sedis</taxon>
        <taxon>Fusibacter</taxon>
    </lineage>
</organism>
<reference evidence="2 3" key="1">
    <citation type="submission" date="2021-05" db="EMBL/GenBank/DDBJ databases">
        <title>Fusibacter ferrireducens sp. nov., an anaerobic, sulfur- and Fe-reducing bacterium isolated from the mangrove sediment.</title>
        <authorList>
            <person name="Qiu D."/>
        </authorList>
    </citation>
    <scope>NUCLEOTIDE SEQUENCE [LARGE SCALE GENOMIC DNA]</scope>
    <source>
        <strain evidence="2 3">DSM 12116</strain>
    </source>
</reference>
<feature type="domain" description="LUD" evidence="1">
    <location>
        <begin position="13"/>
        <end position="207"/>
    </location>
</feature>
<dbReference type="PANTHER" id="PTHR36179:SF2">
    <property type="entry name" value="LUD DOMAIN-CONTAINING PROTEIN"/>
    <property type="match status" value="1"/>
</dbReference>
<protein>
    <submittedName>
        <fullName evidence="2">Lactate utilization protein</fullName>
    </submittedName>
</protein>
<accession>A0ABS5PSB9</accession>
<evidence type="ECO:0000313" key="2">
    <source>
        <dbReference type="EMBL" id="MBS7528065.1"/>
    </source>
</evidence>
<dbReference type="PANTHER" id="PTHR36179">
    <property type="entry name" value="LUD_DOM DOMAIN-CONTAINING PROTEIN"/>
    <property type="match status" value="1"/>
</dbReference>
<dbReference type="SUPFAM" id="SSF100950">
    <property type="entry name" value="NagB/RpiA/CoA transferase-like"/>
    <property type="match status" value="1"/>
</dbReference>
<name>A0ABS5PSB9_9FIRM</name>
<evidence type="ECO:0000259" key="1">
    <source>
        <dbReference type="Pfam" id="PF02589"/>
    </source>
</evidence>
<dbReference type="EMBL" id="JAHBCL010000030">
    <property type="protein sequence ID" value="MBS7528065.1"/>
    <property type="molecule type" value="Genomic_DNA"/>
</dbReference>
<dbReference type="Pfam" id="PF02589">
    <property type="entry name" value="LUD_dom"/>
    <property type="match status" value="1"/>
</dbReference>
<comment type="caution">
    <text evidence="2">The sequence shown here is derived from an EMBL/GenBank/DDBJ whole genome shotgun (WGS) entry which is preliminary data.</text>
</comment>
<keyword evidence="3" id="KW-1185">Reference proteome</keyword>